<dbReference type="InterPro" id="IPR002068">
    <property type="entry name" value="A-crystallin/Hsp20_dom"/>
</dbReference>
<accession>A0A0N5AH77</accession>
<evidence type="ECO:0000313" key="6">
    <source>
        <dbReference type="WBParaSite" id="SMUV_0000372001-mRNA-1"/>
    </source>
</evidence>
<dbReference type="GO" id="GO:0005634">
    <property type="term" value="C:nucleus"/>
    <property type="evidence" value="ECO:0007669"/>
    <property type="project" value="TreeGrafter"/>
</dbReference>
<evidence type="ECO:0000259" key="4">
    <source>
        <dbReference type="PROSITE" id="PS01031"/>
    </source>
</evidence>
<comment type="similarity">
    <text evidence="1 2">Belongs to the small heat shock protein (HSP20) family.</text>
</comment>
<reference evidence="6" key="1">
    <citation type="submission" date="2017-02" db="UniProtKB">
        <authorList>
            <consortium name="WormBaseParasite"/>
        </authorList>
    </citation>
    <scope>IDENTIFICATION</scope>
</reference>
<dbReference type="PANTHER" id="PTHR45640:SF29">
    <property type="entry name" value="SHSP DOMAIN-CONTAINING PROTEIN"/>
    <property type="match status" value="1"/>
</dbReference>
<dbReference type="CDD" id="cd06526">
    <property type="entry name" value="metazoan_ACD"/>
    <property type="match status" value="1"/>
</dbReference>
<evidence type="ECO:0000256" key="2">
    <source>
        <dbReference type="RuleBase" id="RU003616"/>
    </source>
</evidence>
<dbReference type="SUPFAM" id="SSF49764">
    <property type="entry name" value="HSP20-like chaperones"/>
    <property type="match status" value="1"/>
</dbReference>
<dbReference type="STRING" id="451379.A0A0N5AH77"/>
<dbReference type="PROSITE" id="PS01031">
    <property type="entry name" value="SHSP"/>
    <property type="match status" value="1"/>
</dbReference>
<dbReference type="InterPro" id="IPR008978">
    <property type="entry name" value="HSP20-like_chaperone"/>
</dbReference>
<dbReference type="GO" id="GO:0042026">
    <property type="term" value="P:protein refolding"/>
    <property type="evidence" value="ECO:0007669"/>
    <property type="project" value="TreeGrafter"/>
</dbReference>
<dbReference type="GO" id="GO:0036498">
    <property type="term" value="P:IRE1-mediated unfolded protein response"/>
    <property type="evidence" value="ECO:0007669"/>
    <property type="project" value="TreeGrafter"/>
</dbReference>
<dbReference type="WBParaSite" id="SMUV_0000372001-mRNA-1">
    <property type="protein sequence ID" value="SMUV_0000372001-mRNA-1"/>
    <property type="gene ID" value="SMUV_0000372001"/>
</dbReference>
<evidence type="ECO:0000313" key="5">
    <source>
        <dbReference type="Proteomes" id="UP000046393"/>
    </source>
</evidence>
<dbReference type="Proteomes" id="UP000046393">
    <property type="component" value="Unplaced"/>
</dbReference>
<sequence>MHCPHGRRCCYALSPIERIFSNCLNEDYHHSLHTLNPYWLQQSALNQVCIGNSAGPVINDDEKFAVEVDVKQFHPSELSVNIRNHELTIEGHHDERPDADGHIERHFIRRYSIPDDVNLEEVSSHLSDNGILTVAAKKTGVLSKGRSIPIKAAPRQNKAPQLDNPPKSAE</sequence>
<dbReference type="Gene3D" id="2.60.40.790">
    <property type="match status" value="1"/>
</dbReference>
<feature type="domain" description="SHSP" evidence="4">
    <location>
        <begin position="45"/>
        <end position="153"/>
    </location>
</feature>
<dbReference type="AlphaFoldDB" id="A0A0N5AH77"/>
<dbReference type="Pfam" id="PF00011">
    <property type="entry name" value="HSP20"/>
    <property type="match status" value="1"/>
</dbReference>
<dbReference type="PRINTS" id="PR00299">
    <property type="entry name" value="ACRYSTALLIN"/>
</dbReference>
<evidence type="ECO:0000256" key="1">
    <source>
        <dbReference type="PROSITE-ProRule" id="PRU00285"/>
    </source>
</evidence>
<protein>
    <submittedName>
        <fullName evidence="6">SHSP domain-containing protein</fullName>
    </submittedName>
</protein>
<dbReference type="InterPro" id="IPR001436">
    <property type="entry name" value="Alpha-crystallin/sHSP_animal"/>
</dbReference>
<dbReference type="GO" id="GO:0009408">
    <property type="term" value="P:response to heat"/>
    <property type="evidence" value="ECO:0007669"/>
    <property type="project" value="TreeGrafter"/>
</dbReference>
<feature type="region of interest" description="Disordered" evidence="3">
    <location>
        <begin position="143"/>
        <end position="170"/>
    </location>
</feature>
<name>A0A0N5AH77_9BILA</name>
<dbReference type="GO" id="GO:0005737">
    <property type="term" value="C:cytoplasm"/>
    <property type="evidence" value="ECO:0007669"/>
    <property type="project" value="TreeGrafter"/>
</dbReference>
<dbReference type="PANTHER" id="PTHR45640">
    <property type="entry name" value="HEAT SHOCK PROTEIN HSP-12.2-RELATED"/>
    <property type="match status" value="1"/>
</dbReference>
<keyword evidence="5" id="KW-1185">Reference proteome</keyword>
<evidence type="ECO:0000256" key="3">
    <source>
        <dbReference type="SAM" id="MobiDB-lite"/>
    </source>
</evidence>
<dbReference type="GO" id="GO:0051082">
    <property type="term" value="F:unfolded protein binding"/>
    <property type="evidence" value="ECO:0007669"/>
    <property type="project" value="TreeGrafter"/>
</dbReference>
<organism evidence="5 6">
    <name type="scientific">Syphacia muris</name>
    <dbReference type="NCBI Taxonomy" id="451379"/>
    <lineage>
        <taxon>Eukaryota</taxon>
        <taxon>Metazoa</taxon>
        <taxon>Ecdysozoa</taxon>
        <taxon>Nematoda</taxon>
        <taxon>Chromadorea</taxon>
        <taxon>Rhabditida</taxon>
        <taxon>Spirurina</taxon>
        <taxon>Oxyuridomorpha</taxon>
        <taxon>Oxyuroidea</taxon>
        <taxon>Oxyuridae</taxon>
        <taxon>Syphacia</taxon>
    </lineage>
</organism>
<proteinExistence type="inferred from homology"/>